<dbReference type="EMBL" id="AGWK01000029">
    <property type="protein sequence ID" value="EHO71186.1"/>
    <property type="molecule type" value="Genomic_DNA"/>
</dbReference>
<proteinExistence type="predicted"/>
<dbReference type="AlphaFoldDB" id="H1Q2B6"/>
<protein>
    <submittedName>
        <fullName evidence="1">Uncharacterized protein</fullName>
    </submittedName>
</protein>
<sequence>MKGLSTILNVPNTRVESIFNHIDHAKHSNGKSPNHLEHAKNASESLFQILLSEW</sequence>
<name>H1Q2B6_9BACT</name>
<gene>
    <name evidence="1" type="ORF">HMPREF9140_01054</name>
</gene>
<dbReference type="STRING" id="883158.HMPREF9140_01054"/>
<dbReference type="HOGENOM" id="CLU_3046585_0_0_10"/>
<accession>H1Q2B6</accession>
<organism evidence="1 2">
    <name type="scientific">Prevotella micans F0438</name>
    <dbReference type="NCBI Taxonomy" id="883158"/>
    <lineage>
        <taxon>Bacteria</taxon>
        <taxon>Pseudomonadati</taxon>
        <taxon>Bacteroidota</taxon>
        <taxon>Bacteroidia</taxon>
        <taxon>Bacteroidales</taxon>
        <taxon>Prevotellaceae</taxon>
        <taxon>Prevotella</taxon>
    </lineage>
</organism>
<evidence type="ECO:0000313" key="1">
    <source>
        <dbReference type="EMBL" id="EHO71186.1"/>
    </source>
</evidence>
<dbReference type="Proteomes" id="UP000016023">
    <property type="component" value="Unassembled WGS sequence"/>
</dbReference>
<keyword evidence="2" id="KW-1185">Reference proteome</keyword>
<reference evidence="1 2" key="1">
    <citation type="submission" date="2011-12" db="EMBL/GenBank/DDBJ databases">
        <title>The Genome Sequence of Prevotella micans F0438.</title>
        <authorList>
            <consortium name="The Broad Institute Genome Sequencing Platform"/>
            <person name="Earl A."/>
            <person name="Ward D."/>
            <person name="Feldgarden M."/>
            <person name="Gevers D."/>
            <person name="Izard J."/>
            <person name="Baranova O.V."/>
            <person name="Blanton J.M."/>
            <person name="Wade W.G."/>
            <person name="Dewhirst F.E."/>
            <person name="Young S.K."/>
            <person name="Zeng Q."/>
            <person name="Gargeya S."/>
            <person name="Fitzgerald M."/>
            <person name="Haas B."/>
            <person name="Abouelleil A."/>
            <person name="Alvarado L."/>
            <person name="Arachchi H.M."/>
            <person name="Berlin A."/>
            <person name="Chapman S.B."/>
            <person name="Gearin G."/>
            <person name="Goldberg J."/>
            <person name="Griggs A."/>
            <person name="Gujja S."/>
            <person name="Hansen M."/>
            <person name="Heiman D."/>
            <person name="Howarth C."/>
            <person name="Larimer J."/>
            <person name="Lui A."/>
            <person name="MacDonald P.J.P."/>
            <person name="McCowen C."/>
            <person name="Montmayeur A."/>
            <person name="Murphy C."/>
            <person name="Neiman D."/>
            <person name="Pearson M."/>
            <person name="Priest M."/>
            <person name="Roberts A."/>
            <person name="Saif S."/>
            <person name="Shea T."/>
            <person name="Sisk P."/>
            <person name="Stolte C."/>
            <person name="Sykes S."/>
            <person name="Wortman J."/>
            <person name="Nusbaum C."/>
            <person name="Birren B."/>
        </authorList>
    </citation>
    <scope>NUCLEOTIDE SEQUENCE [LARGE SCALE GENOMIC DNA]</scope>
    <source>
        <strain evidence="1 2">F0438</strain>
    </source>
</reference>
<comment type="caution">
    <text evidence="1">The sequence shown here is derived from an EMBL/GenBank/DDBJ whole genome shotgun (WGS) entry which is preliminary data.</text>
</comment>
<evidence type="ECO:0000313" key="2">
    <source>
        <dbReference type="Proteomes" id="UP000016023"/>
    </source>
</evidence>